<dbReference type="RefSeq" id="XP_002782098.1">
    <property type="nucleotide sequence ID" value="XM_002782052.1"/>
</dbReference>
<dbReference type="EMBL" id="GG674700">
    <property type="protein sequence ID" value="EER13893.1"/>
    <property type="molecule type" value="Genomic_DNA"/>
</dbReference>
<organism evidence="2">
    <name type="scientific">Perkinsus marinus (strain ATCC 50983 / TXsc)</name>
    <dbReference type="NCBI Taxonomy" id="423536"/>
    <lineage>
        <taxon>Eukaryota</taxon>
        <taxon>Sar</taxon>
        <taxon>Alveolata</taxon>
        <taxon>Perkinsozoa</taxon>
        <taxon>Perkinsea</taxon>
        <taxon>Perkinsida</taxon>
        <taxon>Perkinsidae</taxon>
        <taxon>Perkinsus</taxon>
    </lineage>
</organism>
<evidence type="ECO:0000313" key="2">
    <source>
        <dbReference type="Proteomes" id="UP000007800"/>
    </source>
</evidence>
<name>C5KNQ0_PERM5</name>
<accession>C5KNQ0</accession>
<dbReference type="AlphaFoldDB" id="C5KNQ0"/>
<dbReference type="GeneID" id="9059496"/>
<sequence length="51" mass="5981">MSTALRLAPTTELCEQIYGALVRNYQRLPDSRNKQKWDKVLVMAEKRCKKV</sequence>
<protein>
    <submittedName>
        <fullName evidence="1">Uncharacterized protein</fullName>
    </submittedName>
</protein>
<proteinExistence type="predicted"/>
<evidence type="ECO:0000313" key="1">
    <source>
        <dbReference type="EMBL" id="EER13893.1"/>
    </source>
</evidence>
<dbReference type="InParanoid" id="C5KNQ0"/>
<keyword evidence="2" id="KW-1185">Reference proteome</keyword>
<gene>
    <name evidence="1" type="ORF">Pmar_PMAR016775</name>
</gene>
<dbReference type="OrthoDB" id="668540at2759"/>
<dbReference type="Proteomes" id="UP000007800">
    <property type="component" value="Unassembled WGS sequence"/>
</dbReference>
<reference evidence="1 2" key="1">
    <citation type="submission" date="2008-07" db="EMBL/GenBank/DDBJ databases">
        <authorList>
            <person name="El-Sayed N."/>
            <person name="Caler E."/>
            <person name="Inman J."/>
            <person name="Amedeo P."/>
            <person name="Hass B."/>
            <person name="Wortman J."/>
        </authorList>
    </citation>
    <scope>NUCLEOTIDE SEQUENCE [LARGE SCALE GENOMIC DNA]</scope>
    <source>
        <strain evidence="2">ATCC 50983 / TXsc</strain>
    </source>
</reference>